<dbReference type="AlphaFoldDB" id="A0A1I7XP47"/>
<keyword evidence="3" id="KW-1133">Transmembrane helix</keyword>
<dbReference type="Pfam" id="PF00067">
    <property type="entry name" value="p450"/>
    <property type="match status" value="1"/>
</dbReference>
<dbReference type="InterPro" id="IPR001128">
    <property type="entry name" value="Cyt_P450"/>
</dbReference>
<keyword evidence="2" id="KW-0503">Monooxygenase</keyword>
<proteinExistence type="inferred from homology"/>
<feature type="transmembrane region" description="Helical" evidence="3">
    <location>
        <begin position="94"/>
        <end position="111"/>
    </location>
</feature>
<evidence type="ECO:0000256" key="3">
    <source>
        <dbReference type="SAM" id="Phobius"/>
    </source>
</evidence>
<dbReference type="GO" id="GO:0005506">
    <property type="term" value="F:iron ion binding"/>
    <property type="evidence" value="ECO:0007669"/>
    <property type="project" value="InterPro"/>
</dbReference>
<evidence type="ECO:0000313" key="4">
    <source>
        <dbReference type="Proteomes" id="UP000095283"/>
    </source>
</evidence>
<dbReference type="WBParaSite" id="Hba_19557">
    <property type="protein sequence ID" value="Hba_19557"/>
    <property type="gene ID" value="Hba_19557"/>
</dbReference>
<dbReference type="GO" id="GO:0016705">
    <property type="term" value="F:oxidoreductase activity, acting on paired donors, with incorporation or reduction of molecular oxygen"/>
    <property type="evidence" value="ECO:0007669"/>
    <property type="project" value="InterPro"/>
</dbReference>
<protein>
    <submittedName>
        <fullName evidence="5">Cytochrome P450</fullName>
    </submittedName>
</protein>
<organism evidence="4 5">
    <name type="scientific">Heterorhabditis bacteriophora</name>
    <name type="common">Entomopathogenic nematode worm</name>
    <dbReference type="NCBI Taxonomy" id="37862"/>
    <lineage>
        <taxon>Eukaryota</taxon>
        <taxon>Metazoa</taxon>
        <taxon>Ecdysozoa</taxon>
        <taxon>Nematoda</taxon>
        <taxon>Chromadorea</taxon>
        <taxon>Rhabditida</taxon>
        <taxon>Rhabditina</taxon>
        <taxon>Rhabditomorpha</taxon>
        <taxon>Strongyloidea</taxon>
        <taxon>Heterorhabditidae</taxon>
        <taxon>Heterorhabditis</taxon>
    </lineage>
</organism>
<evidence type="ECO:0000256" key="1">
    <source>
        <dbReference type="ARBA" id="ARBA00010617"/>
    </source>
</evidence>
<dbReference type="Proteomes" id="UP000095283">
    <property type="component" value="Unplaced"/>
</dbReference>
<keyword evidence="4" id="KW-1185">Reference proteome</keyword>
<dbReference type="GO" id="GO:0004497">
    <property type="term" value="F:monooxygenase activity"/>
    <property type="evidence" value="ECO:0007669"/>
    <property type="project" value="UniProtKB-KW"/>
</dbReference>
<name>A0A1I7XP47_HETBA</name>
<dbReference type="PANTHER" id="PTHR24284">
    <property type="entry name" value="CYTOCHROME P450 FAMILY"/>
    <property type="match status" value="1"/>
</dbReference>
<dbReference type="PANTHER" id="PTHR24284:SF1">
    <property type="entry name" value="CYTOCHROME P450 FAMILY"/>
    <property type="match status" value="1"/>
</dbReference>
<evidence type="ECO:0000256" key="2">
    <source>
        <dbReference type="ARBA" id="ARBA00023033"/>
    </source>
</evidence>
<keyword evidence="3" id="KW-0472">Membrane</keyword>
<dbReference type="InterPro" id="IPR036396">
    <property type="entry name" value="Cyt_P450_sf"/>
</dbReference>
<evidence type="ECO:0000313" key="5">
    <source>
        <dbReference type="WBParaSite" id="Hba_19557"/>
    </source>
</evidence>
<accession>A0A1I7XP47</accession>
<dbReference type="SUPFAM" id="SSF48264">
    <property type="entry name" value="Cytochrome P450"/>
    <property type="match status" value="1"/>
</dbReference>
<dbReference type="Gene3D" id="1.10.630.10">
    <property type="entry name" value="Cytochrome P450"/>
    <property type="match status" value="1"/>
</dbReference>
<comment type="similarity">
    <text evidence="1">Belongs to the cytochrome P450 family.</text>
</comment>
<keyword evidence="2" id="KW-0560">Oxidoreductase</keyword>
<sequence>MVAKSSCLDLINDDQISGLEEFLTAIEDQRTREAIVELLEAKQTTNEKEATSRMKTIMRMLPNDVSFLEMIGAKYVFIVSSYVTDINTLRLHRFLTLTGCIVVLTLCIYLIHQFYWRRRHLPPGPIPLPLLGNTLSVDMRHPASTFSQWHALYGPIYTVWLPHPMIVLASHDVLRDTLIKQASSRIFSCELHCAGPSFSGRPCGYIWSMFTQNSTHGDGIILCEGQRSFYHTICIFYQVIVLDIFRNFGLGKTTMEEKIIHHIEYMIGNIDAKLYGKTASDETNI</sequence>
<reference evidence="5" key="1">
    <citation type="submission" date="2016-11" db="UniProtKB">
        <authorList>
            <consortium name="WormBaseParasite"/>
        </authorList>
    </citation>
    <scope>IDENTIFICATION</scope>
</reference>
<keyword evidence="3" id="KW-0812">Transmembrane</keyword>
<dbReference type="GO" id="GO:0020037">
    <property type="term" value="F:heme binding"/>
    <property type="evidence" value="ECO:0007669"/>
    <property type="project" value="InterPro"/>
</dbReference>